<evidence type="ECO:0000256" key="3">
    <source>
        <dbReference type="ARBA" id="ARBA00022692"/>
    </source>
</evidence>
<dbReference type="InterPro" id="IPR001046">
    <property type="entry name" value="NRAMP_fam"/>
</dbReference>
<evidence type="ECO:0000256" key="5">
    <source>
        <dbReference type="ARBA" id="ARBA00023136"/>
    </source>
</evidence>
<dbReference type="NCBIfam" id="NF037982">
    <property type="entry name" value="Nramp_1"/>
    <property type="match status" value="1"/>
</dbReference>
<organism evidence="8 9">
    <name type="scientific">Saccharopolyspora aridisoli</name>
    <dbReference type="NCBI Taxonomy" id="2530385"/>
    <lineage>
        <taxon>Bacteria</taxon>
        <taxon>Bacillati</taxon>
        <taxon>Actinomycetota</taxon>
        <taxon>Actinomycetes</taxon>
        <taxon>Pseudonocardiales</taxon>
        <taxon>Pseudonocardiaceae</taxon>
        <taxon>Saccharopolyspora</taxon>
    </lineage>
</organism>
<evidence type="ECO:0008006" key="10">
    <source>
        <dbReference type="Google" id="ProtNLM"/>
    </source>
</evidence>
<name>A0A4R4UM29_9PSEU</name>
<dbReference type="Proteomes" id="UP000294744">
    <property type="component" value="Unassembled WGS sequence"/>
</dbReference>
<feature type="transmembrane region" description="Helical" evidence="7">
    <location>
        <begin position="515"/>
        <end position="532"/>
    </location>
</feature>
<evidence type="ECO:0000256" key="7">
    <source>
        <dbReference type="SAM" id="Phobius"/>
    </source>
</evidence>
<comment type="subcellular location">
    <subcellularLocation>
        <location evidence="1">Membrane</location>
        <topology evidence="1">Multi-pass membrane protein</topology>
    </subcellularLocation>
</comment>
<evidence type="ECO:0000256" key="4">
    <source>
        <dbReference type="ARBA" id="ARBA00022989"/>
    </source>
</evidence>
<protein>
    <recommendedName>
        <fullName evidence="10">Divalent metal cation transporter</fullName>
    </recommendedName>
</protein>
<comment type="caution">
    <text evidence="8">The sequence shown here is derived from an EMBL/GenBank/DDBJ whole genome shotgun (WGS) entry which is preliminary data.</text>
</comment>
<keyword evidence="9" id="KW-1185">Reference proteome</keyword>
<reference evidence="8 9" key="1">
    <citation type="submission" date="2019-03" db="EMBL/GenBank/DDBJ databases">
        <title>Draft genome sequences of novel Actinobacteria.</title>
        <authorList>
            <person name="Sahin N."/>
            <person name="Ay H."/>
            <person name="Saygin H."/>
        </authorList>
    </citation>
    <scope>NUCLEOTIDE SEQUENCE [LARGE SCALE GENOMIC DNA]</scope>
    <source>
        <strain evidence="8 9">16K404</strain>
    </source>
</reference>
<dbReference type="GO" id="GO:0015086">
    <property type="term" value="F:cadmium ion transmembrane transporter activity"/>
    <property type="evidence" value="ECO:0007669"/>
    <property type="project" value="TreeGrafter"/>
</dbReference>
<evidence type="ECO:0000256" key="2">
    <source>
        <dbReference type="ARBA" id="ARBA00022448"/>
    </source>
</evidence>
<feature type="transmembrane region" description="Helical" evidence="7">
    <location>
        <begin position="271"/>
        <end position="303"/>
    </location>
</feature>
<dbReference type="GO" id="GO:0034755">
    <property type="term" value="P:iron ion transmembrane transport"/>
    <property type="evidence" value="ECO:0007669"/>
    <property type="project" value="TreeGrafter"/>
</dbReference>
<evidence type="ECO:0000313" key="8">
    <source>
        <dbReference type="EMBL" id="TDC91306.1"/>
    </source>
</evidence>
<feature type="transmembrane region" description="Helical" evidence="7">
    <location>
        <begin position="538"/>
        <end position="561"/>
    </location>
</feature>
<feature type="transmembrane region" description="Helical" evidence="7">
    <location>
        <begin position="377"/>
        <end position="397"/>
    </location>
</feature>
<feature type="transmembrane region" description="Helical" evidence="7">
    <location>
        <begin position="581"/>
        <end position="603"/>
    </location>
</feature>
<dbReference type="GO" id="GO:0005886">
    <property type="term" value="C:plasma membrane"/>
    <property type="evidence" value="ECO:0007669"/>
    <property type="project" value="TreeGrafter"/>
</dbReference>
<dbReference type="EMBL" id="SMKV01000019">
    <property type="protein sequence ID" value="TDC91306.1"/>
    <property type="molecule type" value="Genomic_DNA"/>
</dbReference>
<evidence type="ECO:0000256" key="1">
    <source>
        <dbReference type="ARBA" id="ARBA00004141"/>
    </source>
</evidence>
<keyword evidence="4 7" id="KW-1133">Transmembrane helix</keyword>
<dbReference type="PANTHER" id="PTHR11706">
    <property type="entry name" value="SOLUTE CARRIER PROTEIN FAMILY 11 MEMBER"/>
    <property type="match status" value="1"/>
</dbReference>
<dbReference type="GO" id="GO:0005384">
    <property type="term" value="F:manganese ion transmembrane transporter activity"/>
    <property type="evidence" value="ECO:0007669"/>
    <property type="project" value="TreeGrafter"/>
</dbReference>
<dbReference type="OrthoDB" id="9787548at2"/>
<sequence>MAMIVASSATRAVDNISASRIGPRSERSPTPEDEAGTTPQGTRIRKYSGRREVPRFPRVRAVSGKRAVLGSNCQGMRDDDRGRFGARLFDDNAMSLRRQLRCYLGIGECRMDVGHALSGHLASIRSCRVIQGTTTFASRWRRGRSLRADGLRCTPDEARRGLARAKEPLVVKSRSLNTTSADATAAPPPTSFMGYLRSFGPGIVIALSWVGTGDLIDNSVAGGNYGYALLWVLPLSLVFRFLFVNSLAKYPLYNVQNDSSIVRGFARTHPVFGWLMLISFVLYTHLLLAFSFSGVGVALHGLFGGLPPFWWSVIGAISVFVVTFRGAYGVLENTFKVVLAVMVGAFVVGVVMVGVNWPELVRGFAFELPSQSGLFDSSLVASSLVLATLGSMANLFYPQFLREKGWVTPAYRRVQQYDLLFGSFVVLFLGVCVWALGAEVLSTGEGVDEASDIAGALGTAIGPIGTYLFYLGLLGAAWTTVAGSLFALSKMSVEALHAVRPGRRERVGDDPREDGFYEVMVVWGLAAIVWSLPAAPGFVVLVVISHVLTSPFLLIIVIGLIVMLNKRRIMGEHVNTWKENLVLVIVALLVCAAAVQGFAQLLAP</sequence>
<keyword evidence="5 7" id="KW-0472">Membrane</keyword>
<keyword evidence="2" id="KW-0813">Transport</keyword>
<dbReference type="Pfam" id="PF01566">
    <property type="entry name" value="Nramp"/>
    <property type="match status" value="1"/>
</dbReference>
<keyword evidence="3 7" id="KW-0812">Transmembrane</keyword>
<evidence type="ECO:0000256" key="6">
    <source>
        <dbReference type="SAM" id="MobiDB-lite"/>
    </source>
</evidence>
<dbReference type="PANTHER" id="PTHR11706:SF33">
    <property type="entry name" value="NATURAL RESISTANCE-ASSOCIATED MACROPHAGE PROTEIN 2"/>
    <property type="match status" value="1"/>
</dbReference>
<feature type="region of interest" description="Disordered" evidence="6">
    <location>
        <begin position="15"/>
        <end position="46"/>
    </location>
</feature>
<feature type="transmembrane region" description="Helical" evidence="7">
    <location>
        <begin position="309"/>
        <end position="330"/>
    </location>
</feature>
<feature type="transmembrane region" description="Helical" evidence="7">
    <location>
        <begin position="225"/>
        <end position="243"/>
    </location>
</feature>
<gene>
    <name evidence="8" type="ORF">E1161_16680</name>
</gene>
<feature type="transmembrane region" description="Helical" evidence="7">
    <location>
        <begin position="337"/>
        <end position="357"/>
    </location>
</feature>
<evidence type="ECO:0000313" key="9">
    <source>
        <dbReference type="Proteomes" id="UP000294744"/>
    </source>
</evidence>
<dbReference type="AlphaFoldDB" id="A0A4R4UM29"/>
<accession>A0A4R4UM29</accession>
<feature type="transmembrane region" description="Helical" evidence="7">
    <location>
        <begin position="417"/>
        <end position="437"/>
    </location>
</feature>
<proteinExistence type="predicted"/>